<dbReference type="GO" id="GO:0003690">
    <property type="term" value="F:double-stranded DNA binding"/>
    <property type="evidence" value="ECO:0007669"/>
    <property type="project" value="TreeGrafter"/>
</dbReference>
<comment type="subcellular location">
    <subcellularLocation>
        <location evidence="1">Nucleus</location>
    </subcellularLocation>
</comment>
<feature type="compositionally biased region" description="Polar residues" evidence="9">
    <location>
        <begin position="81"/>
        <end position="92"/>
    </location>
</feature>
<dbReference type="PANTHER" id="PTHR15938">
    <property type="entry name" value="TBP-1 INTERACTING PROTEIN"/>
    <property type="match status" value="1"/>
</dbReference>
<keyword evidence="6" id="KW-0539">Nucleus</keyword>
<dbReference type="GO" id="GO:0120230">
    <property type="term" value="F:recombinase activator activity"/>
    <property type="evidence" value="ECO:0007669"/>
    <property type="project" value="TreeGrafter"/>
</dbReference>
<evidence type="ECO:0000259" key="10">
    <source>
        <dbReference type="Pfam" id="PF07106"/>
    </source>
</evidence>
<evidence type="ECO:0000256" key="2">
    <source>
        <dbReference type="ARBA" id="ARBA00007922"/>
    </source>
</evidence>
<evidence type="ECO:0000256" key="4">
    <source>
        <dbReference type="ARBA" id="ARBA00023054"/>
    </source>
</evidence>
<organism evidence="12 13">
    <name type="scientific">Plasmopara halstedii</name>
    <name type="common">Downy mildew of sunflower</name>
    <dbReference type="NCBI Taxonomy" id="4781"/>
    <lineage>
        <taxon>Eukaryota</taxon>
        <taxon>Sar</taxon>
        <taxon>Stramenopiles</taxon>
        <taxon>Oomycota</taxon>
        <taxon>Peronosporomycetes</taxon>
        <taxon>Peronosporales</taxon>
        <taxon>Peronosporaceae</taxon>
        <taxon>Plasmopara</taxon>
    </lineage>
</organism>
<dbReference type="GO" id="GO:0000709">
    <property type="term" value="P:meiotic joint molecule formation"/>
    <property type="evidence" value="ECO:0007669"/>
    <property type="project" value="TreeGrafter"/>
</dbReference>
<keyword evidence="13" id="KW-1185">Reference proteome</keyword>
<dbReference type="EMBL" id="CCYD01000553">
    <property type="protein sequence ID" value="CEG41272.1"/>
    <property type="molecule type" value="Genomic_DNA"/>
</dbReference>
<evidence type="ECO:0000256" key="1">
    <source>
        <dbReference type="ARBA" id="ARBA00004123"/>
    </source>
</evidence>
<feature type="compositionally biased region" description="Polar residues" evidence="9">
    <location>
        <begin position="61"/>
        <end position="73"/>
    </location>
</feature>
<dbReference type="Pfam" id="PF18517">
    <property type="entry name" value="LZ3wCH"/>
    <property type="match status" value="1"/>
</dbReference>
<feature type="coiled-coil region" evidence="8">
    <location>
        <begin position="171"/>
        <end position="228"/>
    </location>
</feature>
<evidence type="ECO:0000259" key="11">
    <source>
        <dbReference type="Pfam" id="PF18517"/>
    </source>
</evidence>
<accession>A0A0P1AIV4</accession>
<proteinExistence type="inferred from homology"/>
<feature type="domain" description="Homologous-pairing protein 2 winged helix" evidence="10">
    <location>
        <begin position="98"/>
        <end position="159"/>
    </location>
</feature>
<feature type="compositionally biased region" description="Basic residues" evidence="9">
    <location>
        <begin position="43"/>
        <end position="57"/>
    </location>
</feature>
<feature type="domain" description="Leucine zipper with capping helix" evidence="11">
    <location>
        <begin position="240"/>
        <end position="297"/>
    </location>
</feature>
<dbReference type="GO" id="GO:0120231">
    <property type="term" value="C:DNA recombinase auxiliary factor complex"/>
    <property type="evidence" value="ECO:0007669"/>
    <property type="project" value="TreeGrafter"/>
</dbReference>
<evidence type="ECO:0000256" key="8">
    <source>
        <dbReference type="SAM" id="Coils"/>
    </source>
</evidence>
<evidence type="ECO:0000256" key="6">
    <source>
        <dbReference type="ARBA" id="ARBA00023242"/>
    </source>
</evidence>
<dbReference type="GO" id="GO:0007129">
    <property type="term" value="P:homologous chromosome pairing at meiosis"/>
    <property type="evidence" value="ECO:0007669"/>
    <property type="project" value="TreeGrafter"/>
</dbReference>
<dbReference type="OMA" id="QKYHREW"/>
<dbReference type="GO" id="GO:0000794">
    <property type="term" value="C:condensed nuclear chromosome"/>
    <property type="evidence" value="ECO:0007669"/>
    <property type="project" value="TreeGrafter"/>
</dbReference>
<dbReference type="RefSeq" id="XP_024577641.1">
    <property type="nucleotide sequence ID" value="XM_024727022.1"/>
</dbReference>
<dbReference type="Proteomes" id="UP000054928">
    <property type="component" value="Unassembled WGS sequence"/>
</dbReference>
<comment type="similarity">
    <text evidence="2">Belongs to the HOP2 family.</text>
</comment>
<feature type="region of interest" description="Disordered" evidence="9">
    <location>
        <begin position="1"/>
        <end position="94"/>
    </location>
</feature>
<keyword evidence="4 8" id="KW-0175">Coiled coil</keyword>
<dbReference type="InterPro" id="IPR040661">
    <property type="entry name" value="LZ3wCH"/>
</dbReference>
<dbReference type="Gene3D" id="1.10.10.10">
    <property type="entry name" value="Winged helix-like DNA-binding domain superfamily/Winged helix DNA-binding domain"/>
    <property type="match status" value="1"/>
</dbReference>
<evidence type="ECO:0000256" key="9">
    <source>
        <dbReference type="SAM" id="MobiDB-lite"/>
    </source>
</evidence>
<sequence length="304" mass="33936">MSDFDDEDFSLGAEDSEDEQLAESEDFEDDPASDESDEEVASKPKKVRVSPKKSTKKSLHDNNTTKSPATSKPVSGVRKSPASSTTKSTNSKVMKAEDAEEAVLDYMFKANRPYSLLNVFENMHRAIAKPSLSKLLDNLVVKEKLVSKTYGKAKIYYVNQNLLPVPSEEDRHNVEEQIKLISTECSALEQELKIAEATLSTITSQISNKDLDATLMQLEETVVTLEKKVESMGQPDRVAVSPNRKDSLKRKFTKYHTAWVKRKRIAMDGINQIADGMEKKAKHVLDLVGIETDEEVGIKVLPTL</sequence>
<feature type="compositionally biased region" description="Acidic residues" evidence="9">
    <location>
        <begin position="1"/>
        <end position="39"/>
    </location>
</feature>
<dbReference type="PANTHER" id="PTHR15938:SF0">
    <property type="entry name" value="HOMOLOGOUS-PAIRING PROTEIN 2 HOMOLOG"/>
    <property type="match status" value="1"/>
</dbReference>
<reference evidence="13" key="1">
    <citation type="submission" date="2014-09" db="EMBL/GenBank/DDBJ databases">
        <authorList>
            <person name="Sharma Rahul"/>
            <person name="Thines Marco"/>
        </authorList>
    </citation>
    <scope>NUCLEOTIDE SEQUENCE [LARGE SCALE GENOMIC DNA]</scope>
</reference>
<evidence type="ECO:0000256" key="3">
    <source>
        <dbReference type="ARBA" id="ARBA00016093"/>
    </source>
</evidence>
<evidence type="ECO:0000313" key="13">
    <source>
        <dbReference type="Proteomes" id="UP000054928"/>
    </source>
</evidence>
<evidence type="ECO:0000313" key="12">
    <source>
        <dbReference type="EMBL" id="CEG41272.1"/>
    </source>
</evidence>
<protein>
    <recommendedName>
        <fullName evidence="3">Homologous-pairing protein 2 homolog</fullName>
    </recommendedName>
</protein>
<keyword evidence="7" id="KW-0469">Meiosis</keyword>
<dbReference type="STRING" id="4781.A0A0P1AIV4"/>
<dbReference type="GeneID" id="36406685"/>
<evidence type="ECO:0000256" key="5">
    <source>
        <dbReference type="ARBA" id="ARBA00023172"/>
    </source>
</evidence>
<dbReference type="InterPro" id="IPR010776">
    <property type="entry name" value="Hop2_WH_dom"/>
</dbReference>
<name>A0A0P1AIV4_PLAHL</name>
<dbReference type="Pfam" id="PF07106">
    <property type="entry name" value="WHD_TBPIP"/>
    <property type="match status" value="1"/>
</dbReference>
<keyword evidence="5" id="KW-0233">DNA recombination</keyword>
<dbReference type="GO" id="GO:0010774">
    <property type="term" value="P:meiotic strand invasion involved in reciprocal meiotic recombination"/>
    <property type="evidence" value="ECO:0007669"/>
    <property type="project" value="TreeGrafter"/>
</dbReference>
<dbReference type="OrthoDB" id="272266at2759"/>
<dbReference type="InterPro" id="IPR036388">
    <property type="entry name" value="WH-like_DNA-bd_sf"/>
</dbReference>
<dbReference type="AlphaFoldDB" id="A0A0P1AIV4"/>
<evidence type="ECO:0000256" key="7">
    <source>
        <dbReference type="ARBA" id="ARBA00023254"/>
    </source>
</evidence>